<dbReference type="OrthoDB" id="193898at2"/>
<keyword evidence="1" id="KW-1133">Transmembrane helix</keyword>
<feature type="transmembrane region" description="Helical" evidence="1">
    <location>
        <begin position="254"/>
        <end position="273"/>
    </location>
</feature>
<feature type="transmembrane region" description="Helical" evidence="1">
    <location>
        <begin position="432"/>
        <end position="452"/>
    </location>
</feature>
<feature type="transmembrane region" description="Helical" evidence="1">
    <location>
        <begin position="171"/>
        <end position="193"/>
    </location>
</feature>
<dbReference type="Proteomes" id="UP000231057">
    <property type="component" value="Chromosome"/>
</dbReference>
<feature type="transmembrane region" description="Helical" evidence="1">
    <location>
        <begin position="294"/>
        <end position="315"/>
    </location>
</feature>
<dbReference type="GO" id="GO:0080120">
    <property type="term" value="P:CAAX-box protein maturation"/>
    <property type="evidence" value="ECO:0007669"/>
    <property type="project" value="UniProtKB-ARBA"/>
</dbReference>
<feature type="transmembrane region" description="Helical" evidence="1">
    <location>
        <begin position="327"/>
        <end position="346"/>
    </location>
</feature>
<accession>A0A2D2Q2Y9</accession>
<dbReference type="AlphaFoldDB" id="A0A2D2Q2Y9"/>
<proteinExistence type="predicted"/>
<feature type="domain" description="CAAX prenyl protease 2/Lysostaphin resistance protein A-like" evidence="2">
    <location>
        <begin position="326"/>
        <end position="440"/>
    </location>
</feature>
<feature type="transmembrane region" description="Helical" evidence="1">
    <location>
        <begin position="401"/>
        <end position="420"/>
    </location>
</feature>
<keyword evidence="1" id="KW-0472">Membrane</keyword>
<dbReference type="InterPro" id="IPR003675">
    <property type="entry name" value="Rce1/LyrA-like_dom"/>
</dbReference>
<reference evidence="4" key="2">
    <citation type="journal article" date="2022" name="Front. Microbiol.">
        <title>Comparative Genomic Analysis Revealed Distinct Molecular Components and Organization of CO2-Concentrating Mechanism in Thermophilic Cyanobacteria.</title>
        <authorList>
            <person name="Tang J."/>
            <person name="Zhou H."/>
            <person name="Yao D."/>
            <person name="Riaz S."/>
            <person name="You D."/>
            <person name="Klepacz-Smolka A."/>
            <person name="Daroch M."/>
        </authorList>
    </citation>
    <scope>NUCLEOTIDE SEQUENCE [LARGE SCALE GENOMIC DNA]</scope>
    <source>
        <strain evidence="4">PCC 6715</strain>
    </source>
</reference>
<feature type="transmembrane region" description="Helical" evidence="1">
    <location>
        <begin position="60"/>
        <end position="81"/>
    </location>
</feature>
<evidence type="ECO:0000259" key="2">
    <source>
        <dbReference type="Pfam" id="PF02517"/>
    </source>
</evidence>
<evidence type="ECO:0000313" key="4">
    <source>
        <dbReference type="Proteomes" id="UP000231057"/>
    </source>
</evidence>
<sequence length="454" mass="51218">MTPNPLLQFYHWLYRAPQSFLALARFNGTREQYTALLAGLLWFWAQFLYLHYWAQQPWPWLESLVEAAAVVVIGGVPVLWWATPKGDRWRSLTAMASRWQWQFVLGLSLYVAVAYHLPHASLFPWRRVLSHLIVADPWWLNFIFFLVGSVAALRVPFLLRDRTLSGLERWGWVSTAAVYLLLSHSSLISPAFATYRTEGFIITPLYLLLCAWCDWQHGRSPTSPRPVGLQGKDALLAAVCIFTLYWFSTPHFRFGSFIALQLFILAVIFGSGLGRQHFGYSFEPRWGDARLLGIMVIVALATLVPLGSLLGFLPLEEFNLAPPFSKLLVYIVLFSMRVGIFEEVLFRSGLMILIRDTLQQRGGDRHDPFWIAWGAILICALLFGVAHMGNTPGSGVELPVVAYRLIYIALATLASLFYCLMFACTQRLWGGVVLHGLVDALAVVSFGATLTAPF</sequence>
<feature type="transmembrane region" description="Helical" evidence="1">
    <location>
        <begin position="367"/>
        <end position="389"/>
    </location>
</feature>
<dbReference type="KEGG" id="slw:BRW62_07520"/>
<feature type="transmembrane region" description="Helical" evidence="1">
    <location>
        <begin position="101"/>
        <end position="118"/>
    </location>
</feature>
<protein>
    <recommendedName>
        <fullName evidence="2">CAAX prenyl protease 2/Lysostaphin resistance protein A-like domain-containing protein</fullName>
    </recommendedName>
</protein>
<reference evidence="3 4" key="1">
    <citation type="submission" date="2016-11" db="EMBL/GenBank/DDBJ databases">
        <title>Complete genome sequence of thermophilic cyanobacteria strain Synechococcus sp. PCC6715.</title>
        <authorList>
            <person name="Tang J."/>
            <person name="Daroch M."/>
            <person name="Liang Y."/>
            <person name="Jiang D."/>
            <person name="Shah M."/>
        </authorList>
    </citation>
    <scope>NUCLEOTIDE SEQUENCE [LARGE SCALE GENOMIC DNA]</scope>
    <source>
        <strain evidence="3 4">PCC 6715</strain>
    </source>
</reference>
<keyword evidence="1" id="KW-0812">Transmembrane</keyword>
<dbReference type="GO" id="GO:0004175">
    <property type="term" value="F:endopeptidase activity"/>
    <property type="evidence" value="ECO:0007669"/>
    <property type="project" value="UniProtKB-ARBA"/>
</dbReference>
<evidence type="ECO:0000256" key="1">
    <source>
        <dbReference type="SAM" id="Phobius"/>
    </source>
</evidence>
<organism evidence="3 4">
    <name type="scientific">Parathermosynechococcus lividus PCC 6715</name>
    <dbReference type="NCBI Taxonomy" id="1917166"/>
    <lineage>
        <taxon>Bacteria</taxon>
        <taxon>Bacillati</taxon>
        <taxon>Cyanobacteriota</taxon>
        <taxon>Cyanophyceae</taxon>
        <taxon>Acaryochloridales</taxon>
        <taxon>Thermosynechococcaceae</taxon>
        <taxon>Parathermosynechococcus</taxon>
    </lineage>
</organism>
<dbReference type="Pfam" id="PF02517">
    <property type="entry name" value="Rce1-like"/>
    <property type="match status" value="1"/>
</dbReference>
<dbReference type="EMBL" id="CP018092">
    <property type="protein sequence ID" value="ATS18627.1"/>
    <property type="molecule type" value="Genomic_DNA"/>
</dbReference>
<feature type="transmembrane region" description="Helical" evidence="1">
    <location>
        <begin position="33"/>
        <end position="54"/>
    </location>
</feature>
<dbReference type="RefSeq" id="WP_099798970.1">
    <property type="nucleotide sequence ID" value="NZ_CP018092.1"/>
</dbReference>
<gene>
    <name evidence="3" type="ORF">BRW62_07520</name>
</gene>
<keyword evidence="4" id="KW-1185">Reference proteome</keyword>
<evidence type="ECO:0000313" key="3">
    <source>
        <dbReference type="EMBL" id="ATS18627.1"/>
    </source>
</evidence>
<feature type="transmembrane region" description="Helical" evidence="1">
    <location>
        <begin position="138"/>
        <end position="159"/>
    </location>
</feature>
<name>A0A2D2Q2Y9_PARLV</name>